<dbReference type="PANTHER" id="PTHR42041:SF1">
    <property type="entry name" value="DNA ENDONUCLEASE ACTIVATOR CTP1 C-TERMINAL DOMAIN-CONTAINING PROTEIN"/>
    <property type="match status" value="1"/>
</dbReference>
<gene>
    <name evidence="3" type="ORF">Z517_00805</name>
</gene>
<proteinExistence type="predicted"/>
<dbReference type="RefSeq" id="XP_013289223.1">
    <property type="nucleotide sequence ID" value="XM_013433769.1"/>
</dbReference>
<dbReference type="OrthoDB" id="4495335at2759"/>
<dbReference type="PANTHER" id="PTHR42041">
    <property type="entry name" value="DNA ENDONUCLEASE ACTIVATOR CTP1 C-TERMINAL DOMAIN-CONTAINING PROTEIN"/>
    <property type="match status" value="1"/>
</dbReference>
<feature type="compositionally biased region" description="Polar residues" evidence="2">
    <location>
        <begin position="83"/>
        <end position="92"/>
    </location>
</feature>
<feature type="coiled-coil region" evidence="1">
    <location>
        <begin position="128"/>
        <end position="176"/>
    </location>
</feature>
<feature type="region of interest" description="Disordered" evidence="2">
    <location>
        <begin position="882"/>
        <end position="907"/>
    </location>
</feature>
<name>A0A0D2H3H3_9EURO</name>
<feature type="coiled-coil region" evidence="1">
    <location>
        <begin position="202"/>
        <end position="280"/>
    </location>
</feature>
<protein>
    <submittedName>
        <fullName evidence="3">Uncharacterized protein</fullName>
    </submittedName>
</protein>
<reference evidence="3 4" key="1">
    <citation type="submission" date="2015-01" db="EMBL/GenBank/DDBJ databases">
        <title>The Genome Sequence of Fonsecaea pedrosoi CBS 271.37.</title>
        <authorList>
            <consortium name="The Broad Institute Genomics Platform"/>
            <person name="Cuomo C."/>
            <person name="de Hoog S."/>
            <person name="Gorbushina A."/>
            <person name="Stielow B."/>
            <person name="Teixiera M."/>
            <person name="Abouelleil A."/>
            <person name="Chapman S.B."/>
            <person name="Priest M."/>
            <person name="Young S.K."/>
            <person name="Wortman J."/>
            <person name="Nusbaum C."/>
            <person name="Birren B."/>
        </authorList>
    </citation>
    <scope>NUCLEOTIDE SEQUENCE [LARGE SCALE GENOMIC DNA]</scope>
    <source>
        <strain evidence="3 4">CBS 271.37</strain>
    </source>
</reference>
<feature type="region of interest" description="Disordered" evidence="2">
    <location>
        <begin position="446"/>
        <end position="516"/>
    </location>
</feature>
<dbReference type="GeneID" id="25300295"/>
<dbReference type="VEuPathDB" id="FungiDB:Z517_00805"/>
<dbReference type="HOGENOM" id="CLU_317602_0_0_1"/>
<feature type="compositionally biased region" description="Basic residues" evidence="2">
    <location>
        <begin position="446"/>
        <end position="455"/>
    </location>
</feature>
<dbReference type="AlphaFoldDB" id="A0A0D2H3H3"/>
<evidence type="ECO:0000256" key="2">
    <source>
        <dbReference type="SAM" id="MobiDB-lite"/>
    </source>
</evidence>
<keyword evidence="1" id="KW-0175">Coiled coil</keyword>
<evidence type="ECO:0000313" key="3">
    <source>
        <dbReference type="EMBL" id="KIW85415.1"/>
    </source>
</evidence>
<feature type="compositionally biased region" description="Polar residues" evidence="2">
    <location>
        <begin position="103"/>
        <end position="114"/>
    </location>
</feature>
<feature type="region of interest" description="Disordered" evidence="2">
    <location>
        <begin position="292"/>
        <end position="345"/>
    </location>
</feature>
<organism evidence="3 4">
    <name type="scientific">Fonsecaea pedrosoi CBS 271.37</name>
    <dbReference type="NCBI Taxonomy" id="1442368"/>
    <lineage>
        <taxon>Eukaryota</taxon>
        <taxon>Fungi</taxon>
        <taxon>Dikarya</taxon>
        <taxon>Ascomycota</taxon>
        <taxon>Pezizomycotina</taxon>
        <taxon>Eurotiomycetes</taxon>
        <taxon>Chaetothyriomycetidae</taxon>
        <taxon>Chaetothyriales</taxon>
        <taxon>Herpotrichiellaceae</taxon>
        <taxon>Fonsecaea</taxon>
    </lineage>
</organism>
<accession>A0A0D2H3H3</accession>
<dbReference type="Proteomes" id="UP000053029">
    <property type="component" value="Unassembled WGS sequence"/>
</dbReference>
<feature type="compositionally biased region" description="Basic and acidic residues" evidence="2">
    <location>
        <begin position="297"/>
        <end position="311"/>
    </location>
</feature>
<sequence length="932" mass="103183">MDAAILVDDNNMENNNPHISPNPLKCPPATPLHQLSPERINQQRIPQSPSLHSYLVEHDRPGTRDSFTSDVQSKVAFLNSLAATTSVQSSPTRPRRLGADLQDSCSATTTPNQNLSTSNALQRAVMGYEEAQASLATLNAELERAREELASKKKRERMLSQRVEDLLEEVQAEKEKRGRDQESYTKEIKRCRKETYRAELAVVEARQDLQEVRAELKKCQAEIQHEKAEKEKSRQESFERAYALAGMVGEMDQLKDRLKVVETERDAALLEAKTNAVEKKLTVEKCVQTEALDVPNEDSRNRDHEDLDQRNVVRQGENIQSSKHSDKDNHRQPASQPRMVPASASTSRIIHEAPVRLLPQKLPDFASAISRLDFYDKQLGGEKITPEEEVEFLKQELAWARKKHEEDSELIHFMHMQCQFKACPCRLAESNGDRFVHDQVYDAKMQHHRASKKRKISDYPEENRPALEESHGRCSQQPPSSKDMPPQGKLEVETTPTEDSEPATLPPDPTPGFVGWASEEPMVLEQAIEVPLPEPDPMELDSSNNTLEATAQLEEITQVLVEPATGSQAFLFSTSVTSNAGVATTAPALRHAESTSAILDQDLFDLSPPKQAPPRRPSTALGILTVDSPIRLVPDSPRSVRSFQRETVRSAAKGRKHAATPSVTTTTTTKIALKDSPSQASLHRRAQSKPNIRSHSPLVTSVMSHYDDDTDVRSMYEKDSSASPAASTIFPVTPVHKHSRSMHNLAQHAQMQAQHAVIQSQAPAPDAEAERSLQSISAATTTTTTTRVPLREAVDADNGMSPEHHMSRNGYDHAHTEVLSIRIDPHTSREAVPQVQSRVNSLASSTMLSNVPGTPISREAALAQIRARRDRARSVNLKRTVEGHGKGVNGTRSPTKGRPGVLNGSGGLFQVVGKENARREISQASAPGRLAF</sequence>
<feature type="region of interest" description="Disordered" evidence="2">
    <location>
        <begin position="746"/>
        <end position="785"/>
    </location>
</feature>
<dbReference type="EMBL" id="KN846969">
    <property type="protein sequence ID" value="KIW85415.1"/>
    <property type="molecule type" value="Genomic_DNA"/>
</dbReference>
<feature type="region of interest" description="Disordered" evidence="2">
    <location>
        <begin position="83"/>
        <end position="114"/>
    </location>
</feature>
<feature type="compositionally biased region" description="Basic and acidic residues" evidence="2">
    <location>
        <begin position="456"/>
        <end position="472"/>
    </location>
</feature>
<feature type="compositionally biased region" description="Low complexity" evidence="2">
    <location>
        <begin position="746"/>
        <end position="756"/>
    </location>
</feature>
<keyword evidence="4" id="KW-1185">Reference proteome</keyword>
<evidence type="ECO:0000256" key="1">
    <source>
        <dbReference type="SAM" id="Coils"/>
    </source>
</evidence>
<evidence type="ECO:0000313" key="4">
    <source>
        <dbReference type="Proteomes" id="UP000053029"/>
    </source>
</evidence>